<keyword evidence="2" id="KW-1185">Reference proteome</keyword>
<comment type="caution">
    <text evidence="1">The sequence shown here is derived from an EMBL/GenBank/DDBJ whole genome shotgun (WGS) entry which is preliminary data.</text>
</comment>
<dbReference type="Proteomes" id="UP000748752">
    <property type="component" value="Unassembled WGS sequence"/>
</dbReference>
<organism evidence="1 2">
    <name type="scientific">Thiohalocapsa halophila</name>
    <dbReference type="NCBI Taxonomy" id="69359"/>
    <lineage>
        <taxon>Bacteria</taxon>
        <taxon>Pseudomonadati</taxon>
        <taxon>Pseudomonadota</taxon>
        <taxon>Gammaproteobacteria</taxon>
        <taxon>Chromatiales</taxon>
        <taxon>Chromatiaceae</taxon>
        <taxon>Thiohalocapsa</taxon>
    </lineage>
</organism>
<gene>
    <name evidence="1" type="ORF">CKO31_11000</name>
</gene>
<evidence type="ECO:0000313" key="1">
    <source>
        <dbReference type="EMBL" id="MBK1631257.1"/>
    </source>
</evidence>
<evidence type="ECO:0000313" key="2">
    <source>
        <dbReference type="Proteomes" id="UP000748752"/>
    </source>
</evidence>
<dbReference type="RefSeq" id="WP_200237202.1">
    <property type="nucleotide sequence ID" value="NZ_NRRV01000023.1"/>
</dbReference>
<sequence length="60" mass="6587">MQVHQIIPPETLPRLTPDEPRVDLLRRTEAGWEELRVAGADATPALDAVGLAPPMARLYA</sequence>
<protein>
    <submittedName>
        <fullName evidence="1">Uncharacterized protein</fullName>
    </submittedName>
</protein>
<name>A0ABS1CHD6_9GAMM</name>
<proteinExistence type="predicted"/>
<dbReference type="EMBL" id="NRRV01000023">
    <property type="protein sequence ID" value="MBK1631257.1"/>
    <property type="molecule type" value="Genomic_DNA"/>
</dbReference>
<accession>A0ABS1CHD6</accession>
<reference evidence="1 2" key="1">
    <citation type="journal article" date="2020" name="Microorganisms">
        <title>Osmotic Adaptation and Compatible Solute Biosynthesis of Phototrophic Bacteria as Revealed from Genome Analyses.</title>
        <authorList>
            <person name="Imhoff J.F."/>
            <person name="Rahn T."/>
            <person name="Kunzel S."/>
            <person name="Keller A."/>
            <person name="Neulinger S.C."/>
        </authorList>
    </citation>
    <scope>NUCLEOTIDE SEQUENCE [LARGE SCALE GENOMIC DNA]</scope>
    <source>
        <strain evidence="1 2">DSM 6210</strain>
    </source>
</reference>